<keyword evidence="4" id="KW-1185">Reference proteome</keyword>
<evidence type="ECO:0000313" key="4">
    <source>
        <dbReference type="Proteomes" id="UP001194746"/>
    </source>
</evidence>
<feature type="transmembrane region" description="Helical" evidence="2">
    <location>
        <begin position="12"/>
        <end position="34"/>
    </location>
</feature>
<feature type="transmembrane region" description="Helical" evidence="2">
    <location>
        <begin position="169"/>
        <end position="193"/>
    </location>
</feature>
<protein>
    <submittedName>
        <fullName evidence="3">Uncharacterized protein</fullName>
    </submittedName>
</protein>
<keyword evidence="2" id="KW-0472">Membrane</keyword>
<dbReference type="EMBL" id="VCAU01000180">
    <property type="protein sequence ID" value="KAF9883151.1"/>
    <property type="molecule type" value="Genomic_DNA"/>
</dbReference>
<feature type="transmembrane region" description="Helical" evidence="2">
    <location>
        <begin position="74"/>
        <end position="96"/>
    </location>
</feature>
<evidence type="ECO:0000313" key="3">
    <source>
        <dbReference type="EMBL" id="KAF9883151.1"/>
    </source>
</evidence>
<dbReference type="AlphaFoldDB" id="A0AAD4GNA3"/>
<organism evidence="3 4">
    <name type="scientific">Aspergillus nanangensis</name>
    <dbReference type="NCBI Taxonomy" id="2582783"/>
    <lineage>
        <taxon>Eukaryota</taxon>
        <taxon>Fungi</taxon>
        <taxon>Dikarya</taxon>
        <taxon>Ascomycota</taxon>
        <taxon>Pezizomycotina</taxon>
        <taxon>Eurotiomycetes</taxon>
        <taxon>Eurotiomycetidae</taxon>
        <taxon>Eurotiales</taxon>
        <taxon>Aspergillaceae</taxon>
        <taxon>Aspergillus</taxon>
        <taxon>Aspergillus subgen. Circumdati</taxon>
    </lineage>
</organism>
<name>A0AAD4GNA3_ASPNN</name>
<evidence type="ECO:0000256" key="2">
    <source>
        <dbReference type="SAM" id="Phobius"/>
    </source>
</evidence>
<gene>
    <name evidence="3" type="ORF">FE257_004036</name>
</gene>
<reference evidence="3" key="2">
    <citation type="submission" date="2020-02" db="EMBL/GenBank/DDBJ databases">
        <authorList>
            <person name="Gilchrist C.L.M."/>
            <person name="Chooi Y.-H."/>
        </authorList>
    </citation>
    <scope>NUCLEOTIDE SEQUENCE</scope>
    <source>
        <strain evidence="3">MST-FP2251</strain>
    </source>
</reference>
<accession>A0AAD4GNA3</accession>
<sequence>MYISRHWRTQNTLYILMAFELPITILLLTFTGIASHDLYRSKLWQDGADNGFNSSPDEVVYAAANYRSYTVPMVWSSFITNFNLVISVLSTFFLIVKSPCHLLRIWYPVVSVIIHLGLMAIYIVSAVGQAGSDKSDPKHLQSGPPWYLTKQCNVAKDKDVVGYCQQAKALFAFTVVIIVLYCVEFALSIYNCIPTAEDRAEREERREEKRVMKEYEDMILKSPSMIPMTPAMPPDPMYSPQGMPAMTPRTLAFKKLDHGPVDLPLREHFSSPLREHFSSPNPPRMSQQLSRPEASTAVLQPQPQMYFPPPPKKAVKA</sequence>
<feature type="compositionally biased region" description="Pro residues" evidence="1">
    <location>
        <begin position="306"/>
        <end position="317"/>
    </location>
</feature>
<comment type="caution">
    <text evidence="3">The sequence shown here is derived from an EMBL/GenBank/DDBJ whole genome shotgun (WGS) entry which is preliminary data.</text>
</comment>
<evidence type="ECO:0000256" key="1">
    <source>
        <dbReference type="SAM" id="MobiDB-lite"/>
    </source>
</evidence>
<feature type="transmembrane region" description="Helical" evidence="2">
    <location>
        <begin position="105"/>
        <end position="127"/>
    </location>
</feature>
<proteinExistence type="predicted"/>
<feature type="region of interest" description="Disordered" evidence="1">
    <location>
        <begin position="272"/>
        <end position="317"/>
    </location>
</feature>
<dbReference type="Proteomes" id="UP001194746">
    <property type="component" value="Unassembled WGS sequence"/>
</dbReference>
<keyword evidence="2" id="KW-0812">Transmembrane</keyword>
<keyword evidence="2" id="KW-1133">Transmembrane helix</keyword>
<reference evidence="3" key="1">
    <citation type="journal article" date="2019" name="Beilstein J. Org. Chem.">
        <title>Nanangenines: drimane sesquiterpenoids as the dominant metabolite cohort of a novel Australian fungus, Aspergillus nanangensis.</title>
        <authorList>
            <person name="Lacey H.J."/>
            <person name="Gilchrist C.L.M."/>
            <person name="Crombie A."/>
            <person name="Kalaitzis J.A."/>
            <person name="Vuong D."/>
            <person name="Rutledge P.J."/>
            <person name="Turner P."/>
            <person name="Pitt J.I."/>
            <person name="Lacey E."/>
            <person name="Chooi Y.H."/>
            <person name="Piggott A.M."/>
        </authorList>
    </citation>
    <scope>NUCLEOTIDE SEQUENCE</scope>
    <source>
        <strain evidence="3">MST-FP2251</strain>
    </source>
</reference>